<reference evidence="1" key="1">
    <citation type="submission" date="2020-12" db="EMBL/GenBank/DDBJ databases">
        <title>Bacterial taxonomy.</title>
        <authorList>
            <person name="Pan X."/>
        </authorList>
    </citation>
    <scope>NUCLEOTIDE SEQUENCE</scope>
    <source>
        <strain evidence="1">M0105</strain>
    </source>
</reference>
<keyword evidence="2" id="KW-1185">Reference proteome</keyword>
<dbReference type="Proteomes" id="UP000655420">
    <property type="component" value="Unassembled WGS sequence"/>
</dbReference>
<sequence length="66" mass="6800">MSEGIEAPLAGHAHDARLATLYALRARAYRALGQDGAGDAAQRLAAEWGAFAYGANHPGLARALAP</sequence>
<dbReference type="EMBL" id="JAEHHL010000001">
    <property type="protein sequence ID" value="MBK0397630.1"/>
    <property type="molecule type" value="Genomic_DNA"/>
</dbReference>
<protein>
    <submittedName>
        <fullName evidence="1">Uncharacterized protein</fullName>
    </submittedName>
</protein>
<gene>
    <name evidence="1" type="ORF">H0I76_00370</name>
</gene>
<proteinExistence type="predicted"/>
<evidence type="ECO:0000313" key="1">
    <source>
        <dbReference type="EMBL" id="MBK0397630.1"/>
    </source>
</evidence>
<name>A0A8J7M3J1_9RHOB</name>
<comment type="caution">
    <text evidence="1">The sequence shown here is derived from an EMBL/GenBank/DDBJ whole genome shotgun (WGS) entry which is preliminary data.</text>
</comment>
<dbReference type="RefSeq" id="WP_200605598.1">
    <property type="nucleotide sequence ID" value="NZ_JAEHHL010000001.1"/>
</dbReference>
<dbReference type="AlphaFoldDB" id="A0A8J7M3J1"/>
<organism evidence="1 2">
    <name type="scientific">Thermohalobaculum xanthum</name>
    <dbReference type="NCBI Taxonomy" id="2753746"/>
    <lineage>
        <taxon>Bacteria</taxon>
        <taxon>Pseudomonadati</taxon>
        <taxon>Pseudomonadota</taxon>
        <taxon>Alphaproteobacteria</taxon>
        <taxon>Rhodobacterales</taxon>
        <taxon>Paracoccaceae</taxon>
        <taxon>Thermohalobaculum</taxon>
    </lineage>
</organism>
<accession>A0A8J7M3J1</accession>
<evidence type="ECO:0000313" key="2">
    <source>
        <dbReference type="Proteomes" id="UP000655420"/>
    </source>
</evidence>